<protein>
    <recommendedName>
        <fullName evidence="12">Ionotropic receptor</fullName>
    </recommendedName>
</protein>
<feature type="signal peptide" evidence="9">
    <location>
        <begin position="1"/>
        <end position="18"/>
    </location>
</feature>
<dbReference type="Proteomes" id="UP001152759">
    <property type="component" value="Chromosome 10"/>
</dbReference>
<feature type="transmembrane region" description="Helical" evidence="8">
    <location>
        <begin position="729"/>
        <end position="750"/>
    </location>
</feature>
<evidence type="ECO:0000313" key="11">
    <source>
        <dbReference type="Proteomes" id="UP001152759"/>
    </source>
</evidence>
<evidence type="ECO:0008006" key="12">
    <source>
        <dbReference type="Google" id="ProtNLM"/>
    </source>
</evidence>
<evidence type="ECO:0000256" key="7">
    <source>
        <dbReference type="ARBA" id="ARBA00023180"/>
    </source>
</evidence>
<evidence type="ECO:0000256" key="2">
    <source>
        <dbReference type="ARBA" id="ARBA00022475"/>
    </source>
</evidence>
<feature type="transmembrane region" description="Helical" evidence="8">
    <location>
        <begin position="467"/>
        <end position="486"/>
    </location>
</feature>
<evidence type="ECO:0000313" key="10">
    <source>
        <dbReference type="EMBL" id="CAH0383466.1"/>
    </source>
</evidence>
<dbReference type="AlphaFoldDB" id="A0A9P0A4X3"/>
<dbReference type="PANTHER" id="PTHR42643">
    <property type="entry name" value="IONOTROPIC RECEPTOR 20A-RELATED"/>
    <property type="match status" value="1"/>
</dbReference>
<comment type="subcellular location">
    <subcellularLocation>
        <location evidence="1">Cell membrane</location>
        <topology evidence="1">Multi-pass membrane protein</topology>
    </subcellularLocation>
</comment>
<evidence type="ECO:0000256" key="3">
    <source>
        <dbReference type="ARBA" id="ARBA00022692"/>
    </source>
</evidence>
<feature type="chain" id="PRO_5040319047" description="Ionotropic receptor" evidence="9">
    <location>
        <begin position="19"/>
        <end position="776"/>
    </location>
</feature>
<keyword evidence="2" id="KW-1003">Cell membrane</keyword>
<keyword evidence="4 8" id="KW-1133">Transmembrane helix</keyword>
<evidence type="ECO:0000256" key="1">
    <source>
        <dbReference type="ARBA" id="ARBA00004651"/>
    </source>
</evidence>
<keyword evidence="7" id="KW-0325">Glycoprotein</keyword>
<dbReference type="GO" id="GO:0005886">
    <property type="term" value="C:plasma membrane"/>
    <property type="evidence" value="ECO:0007669"/>
    <property type="project" value="UniProtKB-SubCell"/>
</dbReference>
<keyword evidence="5 8" id="KW-0472">Membrane</keyword>
<evidence type="ECO:0000256" key="4">
    <source>
        <dbReference type="ARBA" id="ARBA00022989"/>
    </source>
</evidence>
<dbReference type="InterPro" id="IPR052192">
    <property type="entry name" value="Insect_Ionotropic_Sensory_Rcpt"/>
</dbReference>
<gene>
    <name evidence="10" type="ORF">BEMITA_LOCUS2914</name>
</gene>
<name>A0A9P0A4X3_BEMTA</name>
<keyword evidence="6" id="KW-0675">Receptor</keyword>
<evidence type="ECO:0000256" key="6">
    <source>
        <dbReference type="ARBA" id="ARBA00023170"/>
    </source>
</evidence>
<feature type="transmembrane region" description="Helical" evidence="8">
    <location>
        <begin position="428"/>
        <end position="447"/>
    </location>
</feature>
<reference evidence="10" key="1">
    <citation type="submission" date="2021-12" db="EMBL/GenBank/DDBJ databases">
        <authorList>
            <person name="King R."/>
        </authorList>
    </citation>
    <scope>NUCLEOTIDE SEQUENCE</scope>
</reference>
<proteinExistence type="predicted"/>
<sequence>MSKRFQLILPLIIQITSAVCFCADPWTNLEESREPLTSMAFIACQKVVIESQQTLIYIVEFDSDPSFLRLVQLLHSVSIQTITISHRSEMTKSVITNSGINMIFGLNNIGEVLSLIFYSISRQDQSEVKAERFERDESTPGRKLPHFCVQVDDYNLGSEGWQKCDERVTLPSESLEPHSILSENVYNATRGLAINKIWNSKNYLIFVLKNVGRNYSGSTWKSLPRVSRRTTSNNKTRVNSERDLFDDLIFCFKFFWRFFKGQRVVICYRDGCLRYDPFLETVLIQDGETDEYFFDFSWSNMHGKPFVPNINGIGSHMLNFVTPLWPNWVFLFDAILQHFADSVNCTLKFLSADDTVDLVAGYKLDLGRGLQFGVDLSNLGIGLNIEEGTDYSNYDFSVGIESSSLCLATPHSGFMSQGLVIFKSFTPIVWSLVIITFASFGFMQYHFHYSQCEFFTRLYSETEIDHFRGTSSLLTVFAYLVCGMPPSLHLGRLMTGKIHFVIFSFSAIILSTAFLSSMTTLLSNRVPYSEIDTLKTLEDSDLFIQVLDHREAYQSVLDRVDQYEILKTKISNTIFTETLLVYNELPKNESMYFDWMSGKFPLSFVVEHGGFGQIAENIRSMSISDAFMVSVPSPSTGDQRVLIIQDIIEETHDYHLVKECIITFPLTYAFLKNSFFFDKFNRYIAQFLETGLATGILRTNTKKLVPEVHNTIRTGLEPRAYDLNDLQSAFIGLIIGLFLSSLAFIGELTIEYFQNSLAVKCVKRLKMCLIALISRS</sequence>
<keyword evidence="9" id="KW-0732">Signal</keyword>
<evidence type="ECO:0000256" key="5">
    <source>
        <dbReference type="ARBA" id="ARBA00023136"/>
    </source>
</evidence>
<feature type="transmembrane region" description="Helical" evidence="8">
    <location>
        <begin position="498"/>
        <end position="515"/>
    </location>
</feature>
<evidence type="ECO:0000256" key="8">
    <source>
        <dbReference type="SAM" id="Phobius"/>
    </source>
</evidence>
<evidence type="ECO:0000256" key="9">
    <source>
        <dbReference type="SAM" id="SignalP"/>
    </source>
</evidence>
<accession>A0A9P0A4X3</accession>
<keyword evidence="3 8" id="KW-0812">Transmembrane</keyword>
<keyword evidence="11" id="KW-1185">Reference proteome</keyword>
<dbReference type="EMBL" id="OU963871">
    <property type="protein sequence ID" value="CAH0383466.1"/>
    <property type="molecule type" value="Genomic_DNA"/>
</dbReference>
<organism evidence="10 11">
    <name type="scientific">Bemisia tabaci</name>
    <name type="common">Sweetpotato whitefly</name>
    <name type="synonym">Aleurodes tabaci</name>
    <dbReference type="NCBI Taxonomy" id="7038"/>
    <lineage>
        <taxon>Eukaryota</taxon>
        <taxon>Metazoa</taxon>
        <taxon>Ecdysozoa</taxon>
        <taxon>Arthropoda</taxon>
        <taxon>Hexapoda</taxon>
        <taxon>Insecta</taxon>
        <taxon>Pterygota</taxon>
        <taxon>Neoptera</taxon>
        <taxon>Paraneoptera</taxon>
        <taxon>Hemiptera</taxon>
        <taxon>Sternorrhyncha</taxon>
        <taxon>Aleyrodoidea</taxon>
        <taxon>Aleyrodidae</taxon>
        <taxon>Aleyrodinae</taxon>
        <taxon>Bemisia</taxon>
    </lineage>
</organism>
<dbReference type="PANTHER" id="PTHR42643:SF38">
    <property type="entry name" value="IONOTROPIC RECEPTOR 100A"/>
    <property type="match status" value="1"/>
</dbReference>